<gene>
    <name evidence="3" type="ORF">M6D93_13650</name>
</gene>
<feature type="region of interest" description="Disordered" evidence="1">
    <location>
        <begin position="118"/>
        <end position="244"/>
    </location>
</feature>
<organism evidence="3 4">
    <name type="scientific">Jatrophihabitans telluris</name>
    <dbReference type="NCBI Taxonomy" id="2038343"/>
    <lineage>
        <taxon>Bacteria</taxon>
        <taxon>Bacillati</taxon>
        <taxon>Actinomycetota</taxon>
        <taxon>Actinomycetes</taxon>
        <taxon>Jatrophihabitantales</taxon>
        <taxon>Jatrophihabitantaceae</taxon>
        <taxon>Jatrophihabitans</taxon>
    </lineage>
</organism>
<evidence type="ECO:0000256" key="1">
    <source>
        <dbReference type="SAM" id="MobiDB-lite"/>
    </source>
</evidence>
<evidence type="ECO:0008006" key="5">
    <source>
        <dbReference type="Google" id="ProtNLM"/>
    </source>
</evidence>
<feature type="region of interest" description="Disordered" evidence="1">
    <location>
        <begin position="1"/>
        <end position="47"/>
    </location>
</feature>
<feature type="transmembrane region" description="Helical" evidence="2">
    <location>
        <begin position="78"/>
        <end position="99"/>
    </location>
</feature>
<keyword evidence="2" id="KW-0812">Transmembrane</keyword>
<feature type="compositionally biased region" description="Low complexity" evidence="1">
    <location>
        <begin position="150"/>
        <end position="174"/>
    </location>
</feature>
<accession>A0ABY4QV98</accession>
<evidence type="ECO:0000313" key="3">
    <source>
        <dbReference type="EMBL" id="UQX87338.1"/>
    </source>
</evidence>
<feature type="compositionally biased region" description="Low complexity" evidence="1">
    <location>
        <begin position="13"/>
        <end position="22"/>
    </location>
</feature>
<sequence>MLGMFGRARRSPRASGASGAPRMAQGAPAESPTGPTEVPPGLLDVPALSATNGARSIDLPPAARVKAQLANRSGADRAVVVASFLLAAVLIMVVSARVISGFSPQTISSLFGQHPRPSTSVLAAPGPAVSSAPTGHPDPGPSDSGTPTFARSVPSATSTSSRPSRASDSPSVSSEINPPPAPPGDTSFLTTSTEPTPTDTPSPSDSASPSSQASTESPTTTPTPTDTTTTPPPPNPDTLPVNAPGASVHVASVQFGPDQATYRTVSVNGLVPDTSYGDVTSTFVDWGDLTTDSAPNAGPVPDGGFSIQHTYTADGTFTITWGYVSDRAHTWTHVITLDSTSLCCAPGSALDDGGVDGSTQHFAYSNVSDGAWPEWTLDYGDGTYQHGSGPDSPSADVSSHNYDGAGHTAVLTLLDSDGQLSTSPLTTP</sequence>
<keyword evidence="2" id="KW-1133">Transmembrane helix</keyword>
<dbReference type="RefSeq" id="WP_249769837.1">
    <property type="nucleotide sequence ID" value="NZ_CP097332.1"/>
</dbReference>
<protein>
    <recommendedName>
        <fullName evidence="5">PKD domain-containing protein</fullName>
    </recommendedName>
</protein>
<proteinExistence type="predicted"/>
<reference evidence="3" key="2">
    <citation type="submission" date="2022-05" db="EMBL/GenBank/DDBJ databases">
        <authorList>
            <person name="Kim J.-S."/>
            <person name="Lee K."/>
            <person name="Suh M."/>
            <person name="Eom M."/>
            <person name="Kim J.-S."/>
            <person name="Kim D.-S."/>
            <person name="Ko S.-H."/>
            <person name="Shin Y."/>
            <person name="Lee J.-S."/>
        </authorList>
    </citation>
    <scope>NUCLEOTIDE SEQUENCE</scope>
    <source>
        <strain evidence="3">N237</strain>
    </source>
</reference>
<name>A0ABY4QV98_9ACTN</name>
<keyword evidence="2" id="KW-0472">Membrane</keyword>
<feature type="region of interest" description="Disordered" evidence="1">
    <location>
        <begin position="382"/>
        <end position="403"/>
    </location>
</feature>
<feature type="compositionally biased region" description="Low complexity" evidence="1">
    <location>
        <begin position="185"/>
        <end position="229"/>
    </location>
</feature>
<evidence type="ECO:0000313" key="4">
    <source>
        <dbReference type="Proteomes" id="UP001056336"/>
    </source>
</evidence>
<dbReference type="EMBL" id="CP097332">
    <property type="protein sequence ID" value="UQX87338.1"/>
    <property type="molecule type" value="Genomic_DNA"/>
</dbReference>
<dbReference type="Proteomes" id="UP001056336">
    <property type="component" value="Chromosome"/>
</dbReference>
<reference evidence="3" key="1">
    <citation type="journal article" date="2018" name="Int. J. Syst. Evol. Microbiol.">
        <title>Jatrophihabitans telluris sp. nov., isolated from sediment soil of lava forest wetlands and the emended description of the genus Jatrophihabitans.</title>
        <authorList>
            <person name="Lee K.C."/>
            <person name="Suh M.K."/>
            <person name="Eom M.K."/>
            <person name="Kim K.K."/>
            <person name="Kim J.S."/>
            <person name="Kim D.S."/>
            <person name="Ko S.H."/>
            <person name="Shin Y.K."/>
            <person name="Lee J.S."/>
        </authorList>
    </citation>
    <scope>NUCLEOTIDE SEQUENCE</scope>
    <source>
        <strain evidence="3">N237</strain>
    </source>
</reference>
<keyword evidence="4" id="KW-1185">Reference proteome</keyword>
<evidence type="ECO:0000256" key="2">
    <source>
        <dbReference type="SAM" id="Phobius"/>
    </source>
</evidence>